<dbReference type="InterPro" id="IPR051343">
    <property type="entry name" value="G-type_lectin_kinases/EP1-like"/>
</dbReference>
<dbReference type="PROSITE" id="PS50948">
    <property type="entry name" value="PAN"/>
    <property type="match status" value="1"/>
</dbReference>
<dbReference type="PIRSF" id="PIRSF000641">
    <property type="entry name" value="SRK"/>
    <property type="match status" value="1"/>
</dbReference>
<comment type="caution">
    <text evidence="23">The sequence shown here is derived from an EMBL/GenBank/DDBJ whole genome shotgun (WGS) entry which is preliminary data.</text>
</comment>
<dbReference type="Gene3D" id="1.10.510.10">
    <property type="entry name" value="Transferase(Phosphotransferase) domain 1"/>
    <property type="match status" value="1"/>
</dbReference>
<evidence type="ECO:0000313" key="23">
    <source>
        <dbReference type="EMBL" id="KAK2965650.1"/>
    </source>
</evidence>
<dbReference type="InterPro" id="IPR003609">
    <property type="entry name" value="Pan_app"/>
</dbReference>
<dbReference type="FunFam" id="3.30.200.20:FF:000178">
    <property type="entry name" value="serine/threonine-protein kinase PBS1-like"/>
    <property type="match status" value="1"/>
</dbReference>
<evidence type="ECO:0000256" key="13">
    <source>
        <dbReference type="ARBA" id="ARBA00023157"/>
    </source>
</evidence>
<dbReference type="InterPro" id="IPR008271">
    <property type="entry name" value="Ser/Thr_kinase_AS"/>
</dbReference>
<protein>
    <recommendedName>
        <fullName evidence="2">non-specific serine/threonine protein kinase</fullName>
        <ecNumber evidence="2">2.7.11.1</ecNumber>
    </recommendedName>
</protein>
<evidence type="ECO:0000313" key="24">
    <source>
        <dbReference type="Proteomes" id="UP001187471"/>
    </source>
</evidence>
<reference evidence="23" key="1">
    <citation type="submission" date="2022-12" db="EMBL/GenBank/DDBJ databases">
        <title>Draft genome assemblies for two species of Escallonia (Escalloniales).</title>
        <authorList>
            <person name="Chanderbali A."/>
            <person name="Dervinis C."/>
            <person name="Anghel I."/>
            <person name="Soltis D."/>
            <person name="Soltis P."/>
            <person name="Zapata F."/>
        </authorList>
    </citation>
    <scope>NUCLEOTIDE SEQUENCE</scope>
    <source>
        <strain evidence="23">UCBG92.1500</strain>
        <tissue evidence="23">Leaf</tissue>
    </source>
</reference>
<dbReference type="PROSITE" id="PS00107">
    <property type="entry name" value="PROTEIN_KINASE_ATP"/>
    <property type="match status" value="1"/>
</dbReference>
<dbReference type="SUPFAM" id="SSF51110">
    <property type="entry name" value="alpha-D-mannose-specific plant lectins"/>
    <property type="match status" value="1"/>
</dbReference>
<dbReference type="InterPro" id="IPR017441">
    <property type="entry name" value="Protein_kinase_ATP_BS"/>
</dbReference>
<dbReference type="InterPro" id="IPR000719">
    <property type="entry name" value="Prot_kinase_dom"/>
</dbReference>
<dbReference type="CDD" id="cd01098">
    <property type="entry name" value="PAN_AP_plant"/>
    <property type="match status" value="1"/>
</dbReference>
<keyword evidence="12 19" id="KW-0472">Membrane</keyword>
<feature type="domain" description="Apple" evidence="22">
    <location>
        <begin position="283"/>
        <end position="367"/>
    </location>
</feature>
<proteinExistence type="predicted"/>
<comment type="catalytic activity">
    <reaction evidence="17">
        <text>L-seryl-[protein] + ATP = O-phospho-L-seryl-[protein] + ADP + H(+)</text>
        <dbReference type="Rhea" id="RHEA:17989"/>
        <dbReference type="Rhea" id="RHEA-COMP:9863"/>
        <dbReference type="Rhea" id="RHEA-COMP:11604"/>
        <dbReference type="ChEBI" id="CHEBI:15378"/>
        <dbReference type="ChEBI" id="CHEBI:29999"/>
        <dbReference type="ChEBI" id="CHEBI:30616"/>
        <dbReference type="ChEBI" id="CHEBI:83421"/>
        <dbReference type="ChEBI" id="CHEBI:456216"/>
        <dbReference type="EC" id="2.7.11.1"/>
    </reaction>
</comment>
<dbReference type="SMART" id="SM00473">
    <property type="entry name" value="PAN_AP"/>
    <property type="match status" value="1"/>
</dbReference>
<dbReference type="GO" id="GO:0004674">
    <property type="term" value="F:protein serine/threonine kinase activity"/>
    <property type="evidence" value="ECO:0007669"/>
    <property type="project" value="UniProtKB-KW"/>
</dbReference>
<organism evidence="23 24">
    <name type="scientific">Escallonia rubra</name>
    <dbReference type="NCBI Taxonomy" id="112253"/>
    <lineage>
        <taxon>Eukaryota</taxon>
        <taxon>Viridiplantae</taxon>
        <taxon>Streptophyta</taxon>
        <taxon>Embryophyta</taxon>
        <taxon>Tracheophyta</taxon>
        <taxon>Spermatophyta</taxon>
        <taxon>Magnoliopsida</taxon>
        <taxon>eudicotyledons</taxon>
        <taxon>Gunneridae</taxon>
        <taxon>Pentapetalae</taxon>
        <taxon>asterids</taxon>
        <taxon>campanulids</taxon>
        <taxon>Escalloniales</taxon>
        <taxon>Escalloniaceae</taxon>
        <taxon>Escallonia</taxon>
    </lineage>
</organism>
<comment type="subcellular location">
    <subcellularLocation>
        <location evidence="1">Membrane</location>
        <topology evidence="1">Single-pass membrane protein</topology>
    </subcellularLocation>
</comment>
<dbReference type="GO" id="GO:0016020">
    <property type="term" value="C:membrane"/>
    <property type="evidence" value="ECO:0007669"/>
    <property type="project" value="UniProtKB-SubCell"/>
</dbReference>
<dbReference type="FunFam" id="1.10.510.10:FF:001023">
    <property type="entry name" value="Os07g0541700 protein"/>
    <property type="match status" value="1"/>
</dbReference>
<dbReference type="InterPro" id="IPR036426">
    <property type="entry name" value="Bulb-type_lectin_dom_sf"/>
</dbReference>
<evidence type="ECO:0000256" key="14">
    <source>
        <dbReference type="ARBA" id="ARBA00023170"/>
    </source>
</evidence>
<evidence type="ECO:0000256" key="2">
    <source>
        <dbReference type="ARBA" id="ARBA00012513"/>
    </source>
</evidence>
<dbReference type="SUPFAM" id="SSF56112">
    <property type="entry name" value="Protein kinase-like (PK-like)"/>
    <property type="match status" value="1"/>
</dbReference>
<evidence type="ECO:0000256" key="4">
    <source>
        <dbReference type="ARBA" id="ARBA00022536"/>
    </source>
</evidence>
<keyword evidence="6 19" id="KW-0812">Transmembrane</keyword>
<evidence type="ECO:0000256" key="15">
    <source>
        <dbReference type="ARBA" id="ARBA00023180"/>
    </source>
</evidence>
<dbReference type="InterPro" id="IPR011009">
    <property type="entry name" value="Kinase-like_dom_sf"/>
</dbReference>
<evidence type="ECO:0000256" key="18">
    <source>
        <dbReference type="PROSITE-ProRule" id="PRU10141"/>
    </source>
</evidence>
<comment type="catalytic activity">
    <reaction evidence="16">
        <text>L-threonyl-[protein] + ATP = O-phospho-L-threonyl-[protein] + ADP + H(+)</text>
        <dbReference type="Rhea" id="RHEA:46608"/>
        <dbReference type="Rhea" id="RHEA-COMP:11060"/>
        <dbReference type="Rhea" id="RHEA-COMP:11605"/>
        <dbReference type="ChEBI" id="CHEBI:15378"/>
        <dbReference type="ChEBI" id="CHEBI:30013"/>
        <dbReference type="ChEBI" id="CHEBI:30616"/>
        <dbReference type="ChEBI" id="CHEBI:61977"/>
        <dbReference type="ChEBI" id="CHEBI:456216"/>
        <dbReference type="EC" id="2.7.11.1"/>
    </reaction>
</comment>
<evidence type="ECO:0000256" key="9">
    <source>
        <dbReference type="ARBA" id="ARBA00022777"/>
    </source>
</evidence>
<dbReference type="FunFam" id="2.90.10.30:FF:000003">
    <property type="entry name" value="Os04g0303100 protein"/>
    <property type="match status" value="1"/>
</dbReference>
<evidence type="ECO:0000256" key="8">
    <source>
        <dbReference type="ARBA" id="ARBA00022741"/>
    </source>
</evidence>
<dbReference type="InterPro" id="IPR024171">
    <property type="entry name" value="SRK-like_kinase"/>
</dbReference>
<evidence type="ECO:0000256" key="6">
    <source>
        <dbReference type="ARBA" id="ARBA00022692"/>
    </source>
</evidence>
<evidence type="ECO:0000256" key="5">
    <source>
        <dbReference type="ARBA" id="ARBA00022679"/>
    </source>
</evidence>
<dbReference type="Gene3D" id="2.90.10.10">
    <property type="entry name" value="Bulb-type lectin domain"/>
    <property type="match status" value="1"/>
</dbReference>
<keyword evidence="4" id="KW-0245">EGF-like domain</keyword>
<dbReference type="EC" id="2.7.11.1" evidence="2"/>
<dbReference type="InterPro" id="IPR001480">
    <property type="entry name" value="Bulb-type_lectin_dom"/>
</dbReference>
<evidence type="ECO:0000256" key="11">
    <source>
        <dbReference type="ARBA" id="ARBA00022989"/>
    </source>
</evidence>
<dbReference type="SMART" id="SM00220">
    <property type="entry name" value="S_TKc"/>
    <property type="match status" value="1"/>
</dbReference>
<evidence type="ECO:0000259" key="21">
    <source>
        <dbReference type="PROSITE" id="PS50927"/>
    </source>
</evidence>
<feature type="binding site" evidence="18">
    <location>
        <position position="468"/>
    </location>
    <ligand>
        <name>ATP</name>
        <dbReference type="ChEBI" id="CHEBI:30616"/>
    </ligand>
</feature>
<dbReference type="PROSITE" id="PS00108">
    <property type="entry name" value="PROTEIN_KINASE_ST"/>
    <property type="match status" value="1"/>
</dbReference>
<keyword evidence="14" id="KW-0675">Receptor</keyword>
<keyword evidence="8 18" id="KW-0547">Nucleotide-binding</keyword>
<dbReference type="CDD" id="cd00028">
    <property type="entry name" value="B_lectin"/>
    <property type="match status" value="1"/>
</dbReference>
<keyword evidence="13" id="KW-1015">Disulfide bond</keyword>
<dbReference type="PROSITE" id="PS50011">
    <property type="entry name" value="PROTEIN_KINASE_DOM"/>
    <property type="match status" value="1"/>
</dbReference>
<dbReference type="AlphaFoldDB" id="A0AA88QTH5"/>
<keyword evidence="11 19" id="KW-1133">Transmembrane helix</keyword>
<dbReference type="PANTHER" id="PTHR47976">
    <property type="entry name" value="G-TYPE LECTIN S-RECEPTOR-LIKE SERINE/THREONINE-PROTEIN KINASE SD2-5"/>
    <property type="match status" value="1"/>
</dbReference>
<evidence type="ECO:0000256" key="3">
    <source>
        <dbReference type="ARBA" id="ARBA00022527"/>
    </source>
</evidence>
<keyword evidence="10 18" id="KW-0067">ATP-binding</keyword>
<evidence type="ECO:0000256" key="16">
    <source>
        <dbReference type="ARBA" id="ARBA00047899"/>
    </source>
</evidence>
<feature type="domain" description="Bulb-type lectin" evidence="21">
    <location>
        <begin position="1"/>
        <end position="101"/>
    </location>
</feature>
<sequence>DVVLSKEEREGHGWPEGSGGCSAAVVAPLFSHSFPLRDRPVGENATLDFTPEGNLELKDADGTFVWSTNTSSLSVLCLNLTTGGNLILVDGKNSVIWQSFDYPTDTWLPNQNIPVGKKLVASKSSSNLAPGMYYLSVTSHGIYAFITSEFDPPKMYSTLLSGSDMFHSALGINGRIDSNTNYARFNLESILETGFHYIKLEINGHLNGYRLNKFDEYGYDVIFSGDLLKDFDYGDCTYPQVCGDDGVCSRDQCICPAGNAGYFRQLYDSQNTFGCRRVTPLSCKDMRFHTFLELENVTYFNFDPLHSIMDVESCKKACLDNCTCKAAVFHYNENISAGECSLPSQLYSLRAYKFTYSESAERYNSIVFLKVQKSPDRKKLLLILVPSLSVGLAIVVFVAGSFYYRKVQKNSNYVHIEDDGSDQVRAVKKISFLELRSATRDFQVKLGRGGFGSVFEGDLADGTKVAVKRLDSTGQGKKEFMAEVNTIGNIHHFNLVRLVGYCADKSNRLLVYEHMCNGSLDKWIFNPDRGRTLTWEVRRKIIGLEYLHMHCDPNIIHFDIKPQNILLNGDFDVKISDFGLAKLIDRDQSQVLTVLKGTPGYVAPELYTGINISVKVDVFSFGIVILEIVFGRKNLGSSQFEPLIDIVKEKAEKDLLHDLFAGSSEDMLWHLEEAMKMIKIAILCLQVHSRRPSMSSMVKVLEGSMDLESIAEYCFLSMPEIATHVPANSVASANSTPPAESILSGPR</sequence>
<evidence type="ECO:0000256" key="10">
    <source>
        <dbReference type="ARBA" id="ARBA00022840"/>
    </source>
</evidence>
<feature type="non-terminal residue" evidence="23">
    <location>
        <position position="1"/>
    </location>
</feature>
<keyword evidence="7" id="KW-0732">Signal</keyword>
<keyword evidence="3" id="KW-0723">Serine/threonine-protein kinase</keyword>
<evidence type="ECO:0000256" key="12">
    <source>
        <dbReference type="ARBA" id="ARBA00023136"/>
    </source>
</evidence>
<dbReference type="Pfam" id="PF00069">
    <property type="entry name" value="Pkinase"/>
    <property type="match status" value="1"/>
</dbReference>
<dbReference type="Pfam" id="PF01453">
    <property type="entry name" value="B_lectin"/>
    <property type="match status" value="1"/>
</dbReference>
<accession>A0AA88QTH5</accession>
<evidence type="ECO:0000256" key="19">
    <source>
        <dbReference type="SAM" id="Phobius"/>
    </source>
</evidence>
<feature type="domain" description="Protein kinase" evidence="20">
    <location>
        <begin position="440"/>
        <end position="716"/>
    </location>
</feature>
<dbReference type="Proteomes" id="UP001187471">
    <property type="component" value="Unassembled WGS sequence"/>
</dbReference>
<keyword evidence="15" id="KW-0325">Glycoprotein</keyword>
<dbReference type="EMBL" id="JAVXUO010003198">
    <property type="protein sequence ID" value="KAK2965650.1"/>
    <property type="molecule type" value="Genomic_DNA"/>
</dbReference>
<keyword evidence="5" id="KW-0808">Transferase</keyword>
<evidence type="ECO:0000259" key="22">
    <source>
        <dbReference type="PROSITE" id="PS50948"/>
    </source>
</evidence>
<gene>
    <name evidence="23" type="ORF">RJ640_000419</name>
</gene>
<dbReference type="GO" id="GO:0005524">
    <property type="term" value="F:ATP binding"/>
    <property type="evidence" value="ECO:0007669"/>
    <property type="project" value="UniProtKB-UniRule"/>
</dbReference>
<dbReference type="PANTHER" id="PTHR47976:SF30">
    <property type="entry name" value="RECEPTOR-LIKE SERINE_THREONINE-PROTEIN KINASE"/>
    <property type="match status" value="1"/>
</dbReference>
<dbReference type="SMART" id="SM00108">
    <property type="entry name" value="B_lectin"/>
    <property type="match status" value="1"/>
</dbReference>
<evidence type="ECO:0000259" key="20">
    <source>
        <dbReference type="PROSITE" id="PS50011"/>
    </source>
</evidence>
<evidence type="ECO:0000256" key="1">
    <source>
        <dbReference type="ARBA" id="ARBA00004167"/>
    </source>
</evidence>
<dbReference type="Gene3D" id="3.30.200.20">
    <property type="entry name" value="Phosphorylase Kinase, domain 1"/>
    <property type="match status" value="1"/>
</dbReference>
<evidence type="ECO:0000256" key="7">
    <source>
        <dbReference type="ARBA" id="ARBA00022729"/>
    </source>
</evidence>
<keyword evidence="9" id="KW-0418">Kinase</keyword>
<keyword evidence="24" id="KW-1185">Reference proteome</keyword>
<evidence type="ECO:0000256" key="17">
    <source>
        <dbReference type="ARBA" id="ARBA00048679"/>
    </source>
</evidence>
<dbReference type="PROSITE" id="PS50927">
    <property type="entry name" value="BULB_LECTIN"/>
    <property type="match status" value="1"/>
</dbReference>
<name>A0AA88QTH5_9ASTE</name>
<feature type="transmembrane region" description="Helical" evidence="19">
    <location>
        <begin position="380"/>
        <end position="404"/>
    </location>
</feature>